<dbReference type="SUPFAM" id="SSF53474">
    <property type="entry name" value="alpha/beta-Hydrolases"/>
    <property type="match status" value="1"/>
</dbReference>
<dbReference type="PRINTS" id="PR00111">
    <property type="entry name" value="ABHYDROLASE"/>
</dbReference>
<evidence type="ECO:0000313" key="3">
    <source>
        <dbReference type="Proteomes" id="UP000622580"/>
    </source>
</evidence>
<dbReference type="PANTHER" id="PTHR43798">
    <property type="entry name" value="MONOACYLGLYCEROL LIPASE"/>
    <property type="match status" value="1"/>
</dbReference>
<dbReference type="Pfam" id="PF12697">
    <property type="entry name" value="Abhydrolase_6"/>
    <property type="match status" value="1"/>
</dbReference>
<gene>
    <name evidence="2" type="ORF">JKL49_03145</name>
</gene>
<reference evidence="2" key="1">
    <citation type="submission" date="2021-04" db="EMBL/GenBank/DDBJ databases">
        <title>Draft genome assembly of strain Phenylobacterium sp. 20VBR1 using MiniION and Illumina platforms.</title>
        <authorList>
            <person name="Thomas F.A."/>
            <person name="Krishnan K.P."/>
            <person name="Sinha R.K."/>
        </authorList>
    </citation>
    <scope>NUCLEOTIDE SEQUENCE</scope>
    <source>
        <strain evidence="2">20VBR1</strain>
    </source>
</reference>
<dbReference type="GO" id="GO:0046464">
    <property type="term" value="P:acylglycerol catabolic process"/>
    <property type="evidence" value="ECO:0007669"/>
    <property type="project" value="TreeGrafter"/>
</dbReference>
<name>A0A941CYT5_9CAUL</name>
<feature type="domain" description="AB hydrolase-1" evidence="1">
    <location>
        <begin position="37"/>
        <end position="286"/>
    </location>
</feature>
<dbReference type="GO" id="GO:0047372">
    <property type="term" value="F:monoacylglycerol lipase activity"/>
    <property type="evidence" value="ECO:0007669"/>
    <property type="project" value="TreeGrafter"/>
</dbReference>
<evidence type="ECO:0000313" key="2">
    <source>
        <dbReference type="EMBL" id="MBR7618374.1"/>
    </source>
</evidence>
<evidence type="ECO:0000259" key="1">
    <source>
        <dbReference type="Pfam" id="PF12697"/>
    </source>
</evidence>
<organism evidence="2 3">
    <name type="scientific">Phenylobacterium glaciei</name>
    <dbReference type="NCBI Taxonomy" id="2803784"/>
    <lineage>
        <taxon>Bacteria</taxon>
        <taxon>Pseudomonadati</taxon>
        <taxon>Pseudomonadota</taxon>
        <taxon>Alphaproteobacteria</taxon>
        <taxon>Caulobacterales</taxon>
        <taxon>Caulobacteraceae</taxon>
        <taxon>Phenylobacterium</taxon>
    </lineage>
</organism>
<dbReference type="GO" id="GO:0016020">
    <property type="term" value="C:membrane"/>
    <property type="evidence" value="ECO:0007669"/>
    <property type="project" value="TreeGrafter"/>
</dbReference>
<dbReference type="RefSeq" id="WP_215338258.1">
    <property type="nucleotide sequence ID" value="NZ_JAGSGD010000001.1"/>
</dbReference>
<dbReference type="InterPro" id="IPR000073">
    <property type="entry name" value="AB_hydrolase_1"/>
</dbReference>
<sequence length="296" mass="31760">MTVAVAREPRAVRINLPSRGGEMSALEFGPAERPVDIVFTHANGFNARTYASLLAPLAADFHILAIDQRGHGRSGLTPDIEGRTSWYGLRDDLLALLEALDLKNVVLAGHSMGGTASILASAEAPQRVRSLVMFDPVVLSPEAITANTGGGPIESPLVQGALRRRAVFPSRAAVIEAYTGRGAFKSWTPAMLADYVADGFRERPDGEVELTCAPEWEASNFTSQAHDTWDAFARSTAPITIFRAENGSTCRVEGHEAELTASGRITLQTVPGTTHFLPMERPEVVETALRTAASKP</sequence>
<proteinExistence type="predicted"/>
<dbReference type="InterPro" id="IPR050266">
    <property type="entry name" value="AB_hydrolase_sf"/>
</dbReference>
<comment type="caution">
    <text evidence="2">The sequence shown here is derived from an EMBL/GenBank/DDBJ whole genome shotgun (WGS) entry which is preliminary data.</text>
</comment>
<protein>
    <submittedName>
        <fullName evidence="2">Alpha/beta hydrolase</fullName>
    </submittedName>
</protein>
<dbReference type="EMBL" id="JAGSGD010000001">
    <property type="protein sequence ID" value="MBR7618374.1"/>
    <property type="molecule type" value="Genomic_DNA"/>
</dbReference>
<dbReference type="PANTHER" id="PTHR43798:SF5">
    <property type="entry name" value="MONOACYLGLYCEROL LIPASE ABHD6"/>
    <property type="match status" value="1"/>
</dbReference>
<keyword evidence="2" id="KW-0378">Hydrolase</keyword>
<dbReference type="Proteomes" id="UP000622580">
    <property type="component" value="Unassembled WGS sequence"/>
</dbReference>
<keyword evidence="3" id="KW-1185">Reference proteome</keyword>
<dbReference type="AlphaFoldDB" id="A0A941CYT5"/>
<dbReference type="InterPro" id="IPR029058">
    <property type="entry name" value="AB_hydrolase_fold"/>
</dbReference>
<dbReference type="Gene3D" id="3.40.50.1820">
    <property type="entry name" value="alpha/beta hydrolase"/>
    <property type="match status" value="1"/>
</dbReference>
<accession>A0A941CYT5</accession>